<dbReference type="Gene3D" id="3.30.450.40">
    <property type="match status" value="1"/>
</dbReference>
<dbReference type="PRINTS" id="PR00344">
    <property type="entry name" value="BCTRLSENSOR"/>
</dbReference>
<dbReference type="SUPFAM" id="SSF55874">
    <property type="entry name" value="ATPase domain of HSP90 chaperone/DNA topoisomerase II/histidine kinase"/>
    <property type="match status" value="1"/>
</dbReference>
<name>A0A4R5MLP5_9SPHI</name>
<evidence type="ECO:0000256" key="3">
    <source>
        <dbReference type="ARBA" id="ARBA00022553"/>
    </source>
</evidence>
<comment type="catalytic activity">
    <reaction evidence="1">
        <text>ATP + protein L-histidine = ADP + protein N-phospho-L-histidine.</text>
        <dbReference type="EC" id="2.7.13.3"/>
    </reaction>
</comment>
<dbReference type="EMBL" id="SJCY01000004">
    <property type="protein sequence ID" value="TDG36640.1"/>
    <property type="molecule type" value="Genomic_DNA"/>
</dbReference>
<dbReference type="SUPFAM" id="SSF47384">
    <property type="entry name" value="Homodimeric domain of signal transducing histidine kinase"/>
    <property type="match status" value="1"/>
</dbReference>
<dbReference type="Pfam" id="PF02518">
    <property type="entry name" value="HATPase_c"/>
    <property type="match status" value="1"/>
</dbReference>
<keyword evidence="5" id="KW-0418">Kinase</keyword>
<dbReference type="SMART" id="SM00388">
    <property type="entry name" value="HisKA"/>
    <property type="match status" value="1"/>
</dbReference>
<dbReference type="Pfam" id="PF00512">
    <property type="entry name" value="HisKA"/>
    <property type="match status" value="1"/>
</dbReference>
<dbReference type="InterPro" id="IPR029016">
    <property type="entry name" value="GAF-like_dom_sf"/>
</dbReference>
<dbReference type="OrthoDB" id="9811889at2"/>
<evidence type="ECO:0000256" key="1">
    <source>
        <dbReference type="ARBA" id="ARBA00000085"/>
    </source>
</evidence>
<dbReference type="SMART" id="SM00065">
    <property type="entry name" value="GAF"/>
    <property type="match status" value="1"/>
</dbReference>
<dbReference type="PANTHER" id="PTHR43102">
    <property type="entry name" value="SLR1143 PROTEIN"/>
    <property type="match status" value="1"/>
</dbReference>
<dbReference type="Pfam" id="PF01590">
    <property type="entry name" value="GAF"/>
    <property type="match status" value="1"/>
</dbReference>
<evidence type="ECO:0000313" key="5">
    <source>
        <dbReference type="EMBL" id="TDG36640.1"/>
    </source>
</evidence>
<protein>
    <recommendedName>
        <fullName evidence="2">histidine kinase</fullName>
        <ecNumber evidence="2">2.7.13.3</ecNumber>
    </recommendedName>
</protein>
<dbReference type="GO" id="GO:0000155">
    <property type="term" value="F:phosphorelay sensor kinase activity"/>
    <property type="evidence" value="ECO:0007669"/>
    <property type="project" value="InterPro"/>
</dbReference>
<dbReference type="InterPro" id="IPR036097">
    <property type="entry name" value="HisK_dim/P_sf"/>
</dbReference>
<dbReference type="InterPro" id="IPR003661">
    <property type="entry name" value="HisK_dim/P_dom"/>
</dbReference>
<reference evidence="5 6" key="1">
    <citation type="submission" date="2019-02" db="EMBL/GenBank/DDBJ databases">
        <title>Pedobacter sp. nov., a novel speices isolated from soil of pinguins habitat in Antarcitica.</title>
        <authorList>
            <person name="He R.-H."/>
        </authorList>
    </citation>
    <scope>NUCLEOTIDE SEQUENCE [LARGE SCALE GENOMIC DNA]</scope>
    <source>
        <strain evidence="5 6">E01020</strain>
    </source>
</reference>
<dbReference type="SMART" id="SM00387">
    <property type="entry name" value="HATPase_c"/>
    <property type="match status" value="1"/>
</dbReference>
<evidence type="ECO:0000259" key="4">
    <source>
        <dbReference type="PROSITE" id="PS50109"/>
    </source>
</evidence>
<dbReference type="RefSeq" id="WP_133262370.1">
    <property type="nucleotide sequence ID" value="NZ_SJCY01000004.1"/>
</dbReference>
<organism evidence="5 6">
    <name type="scientific">Pedobacter changchengzhani</name>
    <dbReference type="NCBI Taxonomy" id="2529274"/>
    <lineage>
        <taxon>Bacteria</taxon>
        <taxon>Pseudomonadati</taxon>
        <taxon>Bacteroidota</taxon>
        <taxon>Sphingobacteriia</taxon>
        <taxon>Sphingobacteriales</taxon>
        <taxon>Sphingobacteriaceae</taxon>
        <taxon>Pedobacter</taxon>
    </lineage>
</organism>
<dbReference type="InterPro" id="IPR004358">
    <property type="entry name" value="Sig_transdc_His_kin-like_C"/>
</dbReference>
<dbReference type="PROSITE" id="PS50109">
    <property type="entry name" value="HIS_KIN"/>
    <property type="match status" value="1"/>
</dbReference>
<dbReference type="InterPro" id="IPR003594">
    <property type="entry name" value="HATPase_dom"/>
</dbReference>
<accession>A0A4R5MLP5</accession>
<dbReference type="Gene3D" id="3.30.565.10">
    <property type="entry name" value="Histidine kinase-like ATPase, C-terminal domain"/>
    <property type="match status" value="1"/>
</dbReference>
<dbReference type="CDD" id="cd00082">
    <property type="entry name" value="HisKA"/>
    <property type="match status" value="1"/>
</dbReference>
<comment type="caution">
    <text evidence="5">The sequence shown here is derived from an EMBL/GenBank/DDBJ whole genome shotgun (WGS) entry which is preliminary data.</text>
</comment>
<dbReference type="PANTHER" id="PTHR43102:SF2">
    <property type="entry name" value="GAF DOMAIN-CONTAINING PROTEIN"/>
    <property type="match status" value="1"/>
</dbReference>
<evidence type="ECO:0000313" key="6">
    <source>
        <dbReference type="Proteomes" id="UP000295668"/>
    </source>
</evidence>
<keyword evidence="5" id="KW-0808">Transferase</keyword>
<dbReference type="Proteomes" id="UP000295668">
    <property type="component" value="Unassembled WGS sequence"/>
</dbReference>
<dbReference type="Gene3D" id="1.10.287.130">
    <property type="match status" value="1"/>
</dbReference>
<dbReference type="InterPro" id="IPR003018">
    <property type="entry name" value="GAF"/>
</dbReference>
<sequence>MTIPLTALNETERLIALDSYNIIGSEEEQNFDELTMLAAEICQTDVALVTILGQEKQWFKSKYGTEETESPRELAFCTHAMIAGDEVMVVNDARIDTRFCDNPLVTGESKVIFYAGVPLINPEGYSLGTICVINHEAKTLTDRQIKALQILAKQVQHQLELRRKVIELEKSNETLSEVNSFVEKFAKRVAHDIKNPLSSIIMSADSLQKKLVKEGDERSVRLVNIALRSAKNLITYIDDMLDYSKAPSILLASRDTFELSDLLKRLMPMLNIPAKFKFESPENCTLKCSRIALEQILLNLLSNAIRYNDKSSPKIELGFKQDPDQYYFTVADNGIGIAKKNIDKIFQEGFTLSDQDCLGNKSNGVGLDSVRSLIKRLHGKIHVESEIGLGTKISFSIAK</sequence>
<dbReference type="InterPro" id="IPR005467">
    <property type="entry name" value="His_kinase_dom"/>
</dbReference>
<evidence type="ECO:0000256" key="2">
    <source>
        <dbReference type="ARBA" id="ARBA00012438"/>
    </source>
</evidence>
<gene>
    <name evidence="5" type="ORF">EZJ43_09050</name>
</gene>
<keyword evidence="6" id="KW-1185">Reference proteome</keyword>
<feature type="domain" description="Histidine kinase" evidence="4">
    <location>
        <begin position="188"/>
        <end position="399"/>
    </location>
</feature>
<keyword evidence="3" id="KW-0597">Phosphoprotein</keyword>
<dbReference type="SUPFAM" id="SSF55781">
    <property type="entry name" value="GAF domain-like"/>
    <property type="match status" value="1"/>
</dbReference>
<dbReference type="AlphaFoldDB" id="A0A4R5MLP5"/>
<proteinExistence type="predicted"/>
<dbReference type="InterPro" id="IPR036890">
    <property type="entry name" value="HATPase_C_sf"/>
</dbReference>
<dbReference type="EC" id="2.7.13.3" evidence="2"/>